<comment type="catalytic activity">
    <reaction evidence="1">
        <text>L-glutamyl-tRNA(Gln) + L-glutamine + ATP + H2O = L-glutaminyl-tRNA(Gln) + L-glutamate + ADP + phosphate + H(+)</text>
        <dbReference type="Rhea" id="RHEA:17521"/>
        <dbReference type="Rhea" id="RHEA-COMP:9681"/>
        <dbReference type="Rhea" id="RHEA-COMP:9684"/>
        <dbReference type="ChEBI" id="CHEBI:15377"/>
        <dbReference type="ChEBI" id="CHEBI:15378"/>
        <dbReference type="ChEBI" id="CHEBI:29985"/>
        <dbReference type="ChEBI" id="CHEBI:30616"/>
        <dbReference type="ChEBI" id="CHEBI:43474"/>
        <dbReference type="ChEBI" id="CHEBI:58359"/>
        <dbReference type="ChEBI" id="CHEBI:78520"/>
        <dbReference type="ChEBI" id="CHEBI:78521"/>
        <dbReference type="ChEBI" id="CHEBI:456216"/>
    </reaction>
</comment>
<accession>A0A1V6M2S9</accession>
<keyword evidence="1" id="KW-0067">ATP-binding</keyword>
<evidence type="ECO:0000313" key="2">
    <source>
        <dbReference type="EMBL" id="OQD46626.1"/>
    </source>
</evidence>
<evidence type="ECO:0000256" key="1">
    <source>
        <dbReference type="HAMAP-Rule" id="MF_00122"/>
    </source>
</evidence>
<dbReference type="GO" id="GO:0016740">
    <property type="term" value="F:transferase activity"/>
    <property type="evidence" value="ECO:0007669"/>
    <property type="project" value="UniProtKB-KW"/>
</dbReference>
<dbReference type="NCBIfam" id="TIGR00135">
    <property type="entry name" value="gatC"/>
    <property type="match status" value="1"/>
</dbReference>
<dbReference type="GO" id="GO:0006412">
    <property type="term" value="P:translation"/>
    <property type="evidence" value="ECO:0007669"/>
    <property type="project" value="UniProtKB-UniRule"/>
</dbReference>
<keyword evidence="3" id="KW-1185">Reference proteome</keyword>
<dbReference type="Pfam" id="PF02686">
    <property type="entry name" value="GatC"/>
    <property type="match status" value="1"/>
</dbReference>
<dbReference type="EC" id="6.3.5.-" evidence="1"/>
<dbReference type="HAMAP" id="MF_00122">
    <property type="entry name" value="GatC"/>
    <property type="match status" value="1"/>
</dbReference>
<dbReference type="PANTHER" id="PTHR15004:SF0">
    <property type="entry name" value="GLUTAMYL-TRNA(GLN) AMIDOTRANSFERASE SUBUNIT C, MITOCHONDRIAL"/>
    <property type="match status" value="1"/>
</dbReference>
<dbReference type="RefSeq" id="WP_070066211.1">
    <property type="nucleotide sequence ID" value="NZ_MJUW02000026.1"/>
</dbReference>
<dbReference type="GO" id="GO:0050566">
    <property type="term" value="F:asparaginyl-tRNA synthase (glutamine-hydrolyzing) activity"/>
    <property type="evidence" value="ECO:0007669"/>
    <property type="project" value="RHEA"/>
</dbReference>
<comment type="caution">
    <text evidence="2">The sequence shown here is derived from an EMBL/GenBank/DDBJ whole genome shotgun (WGS) entry which is preliminary data.</text>
</comment>
<dbReference type="PANTHER" id="PTHR15004">
    <property type="entry name" value="GLUTAMYL-TRNA(GLN) AMIDOTRANSFERASE SUBUNIT C, MITOCHONDRIAL"/>
    <property type="match status" value="1"/>
</dbReference>
<dbReference type="GO" id="GO:0006450">
    <property type="term" value="P:regulation of translational fidelity"/>
    <property type="evidence" value="ECO:0007669"/>
    <property type="project" value="InterPro"/>
</dbReference>
<dbReference type="InterPro" id="IPR036113">
    <property type="entry name" value="Asp/Glu-ADT_sf_sub_c"/>
</dbReference>
<name>A0A1V6M2S9_9BACT</name>
<reference evidence="2 3" key="1">
    <citation type="journal article" date="2016" name="Genome Announc.">
        <title>Draft Genome Sequence of the Anaerobic Ammonium-Oxidizing Bacterium 'Candidatus Brocadia sp. 40'.</title>
        <authorList>
            <person name="Ali M."/>
            <person name="Haroon M.F."/>
            <person name="Narita Y."/>
            <person name="Zhang L."/>
            <person name="Rangel Shaw D."/>
            <person name="Okabe S."/>
            <person name="Saikaly P.E."/>
        </authorList>
    </citation>
    <scope>NUCLEOTIDE SEQUENCE [LARGE SCALE GENOMIC DNA]</scope>
    <source>
        <strain evidence="2 3">40</strain>
    </source>
</reference>
<comment type="catalytic activity">
    <reaction evidence="1">
        <text>L-aspartyl-tRNA(Asn) + L-glutamine + ATP + H2O = L-asparaginyl-tRNA(Asn) + L-glutamate + ADP + phosphate + 2 H(+)</text>
        <dbReference type="Rhea" id="RHEA:14513"/>
        <dbReference type="Rhea" id="RHEA-COMP:9674"/>
        <dbReference type="Rhea" id="RHEA-COMP:9677"/>
        <dbReference type="ChEBI" id="CHEBI:15377"/>
        <dbReference type="ChEBI" id="CHEBI:15378"/>
        <dbReference type="ChEBI" id="CHEBI:29985"/>
        <dbReference type="ChEBI" id="CHEBI:30616"/>
        <dbReference type="ChEBI" id="CHEBI:43474"/>
        <dbReference type="ChEBI" id="CHEBI:58359"/>
        <dbReference type="ChEBI" id="CHEBI:78515"/>
        <dbReference type="ChEBI" id="CHEBI:78516"/>
        <dbReference type="ChEBI" id="CHEBI:456216"/>
    </reaction>
</comment>
<sequence length="95" mass="10937">MKIKKKDIEYVANLSRIELSEIEKETFVHQLNDILSYIEKLNRLNTETVKPMSCAIDVTNIFREDIVEPSISLEDTQLNAPAIKGVFFKVPKVIE</sequence>
<gene>
    <name evidence="1" type="primary">gatC</name>
    <name evidence="2" type="ORF">BIY37_02230</name>
</gene>
<keyword evidence="1" id="KW-0547">Nucleotide-binding</keyword>
<comment type="similarity">
    <text evidence="1">Belongs to the GatC family.</text>
</comment>
<protein>
    <recommendedName>
        <fullName evidence="1">Aspartyl/glutamyl-tRNA(Asn/Gln) amidotransferase subunit C</fullName>
        <shortName evidence="1">Asp/Glu-ADT subunit C</shortName>
        <ecNumber evidence="1">6.3.5.-</ecNumber>
    </recommendedName>
</protein>
<dbReference type="Proteomes" id="UP000242219">
    <property type="component" value="Unassembled WGS sequence"/>
</dbReference>
<dbReference type="GO" id="GO:0070681">
    <property type="term" value="P:glutaminyl-tRNAGln biosynthesis via transamidation"/>
    <property type="evidence" value="ECO:0007669"/>
    <property type="project" value="TreeGrafter"/>
</dbReference>
<dbReference type="InterPro" id="IPR003837">
    <property type="entry name" value="GatC"/>
</dbReference>
<proteinExistence type="inferred from homology"/>
<dbReference type="GO" id="GO:0050567">
    <property type="term" value="F:glutaminyl-tRNA synthase (glutamine-hydrolyzing) activity"/>
    <property type="evidence" value="ECO:0007669"/>
    <property type="project" value="UniProtKB-UniRule"/>
</dbReference>
<comment type="function">
    <text evidence="1">Allows the formation of correctly charged Asn-tRNA(Asn) or Gln-tRNA(Gln) through the transamidation of misacylated Asp-tRNA(Asn) or Glu-tRNA(Gln) in organisms which lack either or both of asparaginyl-tRNA or glutaminyl-tRNA synthetases. The reaction takes place in the presence of glutamine and ATP through an activated phospho-Asp-tRNA(Asn) or phospho-Glu-tRNA(Gln).</text>
</comment>
<organism evidence="2 3">
    <name type="scientific">Candidatus Brocadia sapporoensis</name>
    <dbReference type="NCBI Taxonomy" id="392547"/>
    <lineage>
        <taxon>Bacteria</taxon>
        <taxon>Pseudomonadati</taxon>
        <taxon>Planctomycetota</taxon>
        <taxon>Candidatus Brocadiia</taxon>
        <taxon>Candidatus Brocadiales</taxon>
        <taxon>Candidatus Brocadiaceae</taxon>
        <taxon>Candidatus Brocadia</taxon>
    </lineage>
</organism>
<dbReference type="SUPFAM" id="SSF141000">
    <property type="entry name" value="Glu-tRNAGln amidotransferase C subunit"/>
    <property type="match status" value="1"/>
</dbReference>
<dbReference type="GO" id="GO:0005524">
    <property type="term" value="F:ATP binding"/>
    <property type="evidence" value="ECO:0007669"/>
    <property type="project" value="UniProtKB-KW"/>
</dbReference>
<dbReference type="AlphaFoldDB" id="A0A1V6M2S9"/>
<evidence type="ECO:0000313" key="3">
    <source>
        <dbReference type="Proteomes" id="UP000242219"/>
    </source>
</evidence>
<keyword evidence="1" id="KW-0648">Protein biosynthesis</keyword>
<comment type="subunit">
    <text evidence="1">Heterotrimer of A, B and C subunits.</text>
</comment>
<dbReference type="Gene3D" id="1.10.20.60">
    <property type="entry name" value="Glu-tRNAGln amidotransferase C subunit, N-terminal domain"/>
    <property type="match status" value="1"/>
</dbReference>
<keyword evidence="1" id="KW-0436">Ligase</keyword>
<dbReference type="EMBL" id="MJUW02000026">
    <property type="protein sequence ID" value="OQD46626.1"/>
    <property type="molecule type" value="Genomic_DNA"/>
</dbReference>